<feature type="domain" description="DUF8139" evidence="1">
    <location>
        <begin position="10"/>
        <end position="51"/>
    </location>
</feature>
<dbReference type="Proteomes" id="UP000011591">
    <property type="component" value="Unassembled WGS sequence"/>
</dbReference>
<evidence type="ECO:0000313" key="2">
    <source>
        <dbReference type="EMBL" id="ELZ09984.1"/>
    </source>
</evidence>
<protein>
    <recommendedName>
        <fullName evidence="1">DUF8139 domain-containing protein</fullName>
    </recommendedName>
</protein>
<name>M0BK33_9EURY</name>
<keyword evidence="3" id="KW-1185">Reference proteome</keyword>
<dbReference type="PATRIC" id="fig|1227491.4.peg.322"/>
<evidence type="ECO:0000313" key="3">
    <source>
        <dbReference type="Proteomes" id="UP000011591"/>
    </source>
</evidence>
<reference evidence="2 3" key="1">
    <citation type="journal article" date="2014" name="PLoS Genet.">
        <title>Phylogenetically driven sequencing of extremely halophilic archaea reveals strategies for static and dynamic osmo-response.</title>
        <authorList>
            <person name="Becker E.A."/>
            <person name="Seitzer P.M."/>
            <person name="Tritt A."/>
            <person name="Larsen D."/>
            <person name="Krusor M."/>
            <person name="Yao A.I."/>
            <person name="Wu D."/>
            <person name="Madern D."/>
            <person name="Eisen J.A."/>
            <person name="Darling A.E."/>
            <person name="Facciotti M.T."/>
        </authorList>
    </citation>
    <scope>NUCLEOTIDE SEQUENCE [LARGE SCALE GENOMIC DNA]</scope>
    <source>
        <strain evidence="2 3">DSM 13077</strain>
    </source>
</reference>
<gene>
    <name evidence="2" type="ORF">C480_01587</name>
</gene>
<dbReference type="Pfam" id="PF26460">
    <property type="entry name" value="DUF8139"/>
    <property type="match status" value="1"/>
</dbReference>
<accession>M0BK33</accession>
<sequence length="60" mass="6628">MEDVPQPADEPYQPDDRVRVYLAEDDPDAEHHGHVCVVEERISDSLGDETVAPPTATPTD</sequence>
<dbReference type="InterPro" id="IPR058452">
    <property type="entry name" value="DUF8139"/>
</dbReference>
<comment type="caution">
    <text evidence="2">The sequence shown here is derived from an EMBL/GenBank/DDBJ whole genome shotgun (WGS) entry which is preliminary data.</text>
</comment>
<organism evidence="2 3">
    <name type="scientific">Natrialba aegyptia DSM 13077</name>
    <dbReference type="NCBI Taxonomy" id="1227491"/>
    <lineage>
        <taxon>Archaea</taxon>
        <taxon>Methanobacteriati</taxon>
        <taxon>Methanobacteriota</taxon>
        <taxon>Stenosarchaea group</taxon>
        <taxon>Halobacteria</taxon>
        <taxon>Halobacteriales</taxon>
        <taxon>Natrialbaceae</taxon>
        <taxon>Natrialba</taxon>
    </lineage>
</organism>
<proteinExistence type="predicted"/>
<dbReference type="RefSeq" id="WP_006663866.1">
    <property type="nucleotide sequence ID" value="NZ_AOIP01000009.1"/>
</dbReference>
<evidence type="ECO:0000259" key="1">
    <source>
        <dbReference type="Pfam" id="PF26460"/>
    </source>
</evidence>
<dbReference type="AlphaFoldDB" id="M0BK33"/>
<dbReference type="EMBL" id="AOIP01000009">
    <property type="protein sequence ID" value="ELZ09984.1"/>
    <property type="molecule type" value="Genomic_DNA"/>
</dbReference>